<evidence type="ECO:0000259" key="1">
    <source>
        <dbReference type="Pfam" id="PF03235"/>
    </source>
</evidence>
<reference evidence="2" key="1">
    <citation type="submission" date="2023-07" db="EMBL/GenBank/DDBJ databases">
        <authorList>
            <person name="Xia Y."/>
        </authorList>
    </citation>
    <scope>NUCLEOTIDE SEQUENCE</scope>
    <source>
        <strain evidence="2">F</strain>
    </source>
</reference>
<dbReference type="EMBL" id="OR343188">
    <property type="protein sequence ID" value="WNL49712.1"/>
    <property type="molecule type" value="Genomic_DNA"/>
</dbReference>
<sequence length="311" mass="36783">MKVSDFFQVGTNKRQTQSSDPDLNSVFSKLSDGEISLDASYQRDMVWSSAKQSMLIDTIFSEMYIPALLFSYRDHVFFCVDGKQRLLSVQRFMSNEIPYKRKEGEVWYSCPPKKSGNAYVLTEEQKRWFNSRSPMRFVTFYGLEETTEMKMFQRIQDGMQLKYTEKLLAHQSPIVKYCVNTLQTIYGDDIESLRSNKRKEHILLFLRVCYLCKNGPKSDVLSQRKIQEFIDETTDIEDIRETVEEVLMFQCQNMEMYDKKQLWFLFMACVWLKEKDGDVSLEKYEKAVEWAKKNMDNKLNKANFSLLLTKL</sequence>
<dbReference type="InterPro" id="IPR004919">
    <property type="entry name" value="GmrSD_N"/>
</dbReference>
<proteinExistence type="predicted"/>
<dbReference type="PANTHER" id="PTHR39639:SF1">
    <property type="entry name" value="DUF262 DOMAIN-CONTAINING PROTEIN"/>
    <property type="match status" value="1"/>
</dbReference>
<dbReference type="PANTHER" id="PTHR39639">
    <property type="entry name" value="CHROMOSOME 16, WHOLE GENOME SHOTGUN SEQUENCE"/>
    <property type="match status" value="1"/>
</dbReference>
<dbReference type="Pfam" id="PF03235">
    <property type="entry name" value="GmrSD_N"/>
    <property type="match status" value="1"/>
</dbReference>
<feature type="domain" description="GmrSD restriction endonucleases N-terminal" evidence="1">
    <location>
        <begin position="30"/>
        <end position="174"/>
    </location>
</feature>
<accession>A0AA96J0L4</accession>
<name>A0AA96J0L4_9VIRU</name>
<evidence type="ECO:0000313" key="2">
    <source>
        <dbReference type="EMBL" id="WNL49712.1"/>
    </source>
</evidence>
<gene>
    <name evidence="2" type="ORF">MarFTMF_196</name>
</gene>
<protein>
    <submittedName>
        <fullName evidence="2">Nuclease</fullName>
    </submittedName>
</protein>
<organism evidence="2">
    <name type="scientific">Marseillevirus sp</name>
    <dbReference type="NCBI Taxonomy" id="2809551"/>
    <lineage>
        <taxon>Viruses</taxon>
        <taxon>Varidnaviria</taxon>
        <taxon>Bamfordvirae</taxon>
        <taxon>Nucleocytoviricota</taxon>
        <taxon>Megaviricetes</taxon>
        <taxon>Pimascovirales</taxon>
        <taxon>Pimascovirales incertae sedis</taxon>
        <taxon>Marseilleviridae</taxon>
        <taxon>Marseillevirus</taxon>
    </lineage>
</organism>